<feature type="domain" description="Isopenicillin N synthase-like Fe(2+) 2OG dioxygenase" evidence="5">
    <location>
        <begin position="214"/>
        <end position="304"/>
    </location>
</feature>
<evidence type="ECO:0000256" key="4">
    <source>
        <dbReference type="ARBA" id="ARBA00023004"/>
    </source>
</evidence>
<comment type="similarity">
    <text evidence="1">Belongs to the iron/ascorbate-dependent oxidoreductase family.</text>
</comment>
<dbReference type="Pfam" id="PF03171">
    <property type="entry name" value="2OG-FeII_Oxy"/>
    <property type="match status" value="1"/>
</dbReference>
<organism evidence="6">
    <name type="scientific">Octactis speculum</name>
    <dbReference type="NCBI Taxonomy" id="3111310"/>
    <lineage>
        <taxon>Eukaryota</taxon>
        <taxon>Sar</taxon>
        <taxon>Stramenopiles</taxon>
        <taxon>Ochrophyta</taxon>
        <taxon>Dictyochophyceae</taxon>
        <taxon>Dictyochales</taxon>
        <taxon>Dictyochaceae</taxon>
        <taxon>Octactis</taxon>
    </lineage>
</organism>
<dbReference type="GO" id="GO:0046872">
    <property type="term" value="F:metal ion binding"/>
    <property type="evidence" value="ECO:0007669"/>
    <property type="project" value="UniProtKB-KW"/>
</dbReference>
<protein>
    <recommendedName>
        <fullName evidence="5">Isopenicillin N synthase-like Fe(2+) 2OG dioxygenase domain-containing protein</fullName>
    </recommendedName>
</protein>
<sequence length="355" mass="39619">MSVPIVDLSLYLNRKTAPEAYAAEAAKAAKSLHTFGCLLLKDPRVDESHNDRFVDMLENYFNNSDGQRDARPELSYQVGVTPDGMERPRDHCSGYRSSLLSSEQPVTPCPPGPDLKWRFFWRIGPTPNDTRYPSLNADPVVPEEFPEWPTTMDMWGGKMLAALEALAGMAATGFGLPEKSFQDMMYQGPHLLAPTGSNFYDSKTREITSDRALAGFHYDLNFLTIHGKSRFPGLYVWLRDGRRLPVKVPRGHLLVQAGRQMEWLTGGHVKAGFHEVIVTDATVAEIEKREKERKSLWRVSSTLFGHIASDQPLRPLGHFSSPESRQSFPVTDAGKMVQDELNAIDLGVGSKIDAS</sequence>
<name>A0A7S2G785_9STRA</name>
<evidence type="ECO:0000259" key="5">
    <source>
        <dbReference type="Pfam" id="PF03171"/>
    </source>
</evidence>
<dbReference type="Gene3D" id="2.60.120.330">
    <property type="entry name" value="B-lactam Antibiotic, Isopenicillin N Synthase, Chain"/>
    <property type="match status" value="1"/>
</dbReference>
<evidence type="ECO:0000256" key="3">
    <source>
        <dbReference type="ARBA" id="ARBA00023002"/>
    </source>
</evidence>
<dbReference type="InterPro" id="IPR027443">
    <property type="entry name" value="IPNS-like_sf"/>
</dbReference>
<evidence type="ECO:0000313" key="6">
    <source>
        <dbReference type="EMBL" id="CAD9434172.1"/>
    </source>
</evidence>
<gene>
    <name evidence="6" type="ORF">DSPE1174_LOCUS16826</name>
</gene>
<proteinExistence type="inferred from homology"/>
<dbReference type="AlphaFoldDB" id="A0A7S2G785"/>
<dbReference type="GO" id="GO:0016491">
    <property type="term" value="F:oxidoreductase activity"/>
    <property type="evidence" value="ECO:0007669"/>
    <property type="project" value="UniProtKB-KW"/>
</dbReference>
<dbReference type="EMBL" id="HBGS01032747">
    <property type="protein sequence ID" value="CAD9434172.1"/>
    <property type="molecule type" value="Transcribed_RNA"/>
</dbReference>
<keyword evidence="3" id="KW-0560">Oxidoreductase</keyword>
<dbReference type="SUPFAM" id="SSF51197">
    <property type="entry name" value="Clavaminate synthase-like"/>
    <property type="match status" value="1"/>
</dbReference>
<dbReference type="InterPro" id="IPR044861">
    <property type="entry name" value="IPNS-like_FE2OG_OXY"/>
</dbReference>
<dbReference type="PANTHER" id="PTHR10209">
    <property type="entry name" value="OXIDOREDUCTASE, 2OG-FE II OXYGENASE FAMILY PROTEIN"/>
    <property type="match status" value="1"/>
</dbReference>
<dbReference type="PANTHER" id="PTHR10209:SF874">
    <property type="entry name" value="2-OXOGLUTARATE (2OG) AND FE(II)-DEPENDENT OXYGENASE SUPERFAMILY PROTEIN"/>
    <property type="match status" value="1"/>
</dbReference>
<keyword evidence="4" id="KW-0408">Iron</keyword>
<accession>A0A7S2G785</accession>
<reference evidence="6" key="1">
    <citation type="submission" date="2021-01" db="EMBL/GenBank/DDBJ databases">
        <authorList>
            <person name="Corre E."/>
            <person name="Pelletier E."/>
            <person name="Niang G."/>
            <person name="Scheremetjew M."/>
            <person name="Finn R."/>
            <person name="Kale V."/>
            <person name="Holt S."/>
            <person name="Cochrane G."/>
            <person name="Meng A."/>
            <person name="Brown T."/>
            <person name="Cohen L."/>
        </authorList>
    </citation>
    <scope>NUCLEOTIDE SEQUENCE</scope>
    <source>
        <strain evidence="6">CCMP1381</strain>
    </source>
</reference>
<evidence type="ECO:0000256" key="1">
    <source>
        <dbReference type="ARBA" id="ARBA00008056"/>
    </source>
</evidence>
<keyword evidence="2" id="KW-0479">Metal-binding</keyword>
<evidence type="ECO:0000256" key="2">
    <source>
        <dbReference type="ARBA" id="ARBA00022723"/>
    </source>
</evidence>